<evidence type="ECO:0000313" key="4">
    <source>
        <dbReference type="Proteomes" id="UP000216052"/>
    </source>
</evidence>
<organism evidence="3 4">
    <name type="scientific">Sporomusa acidovorans (strain ATCC 49682 / DSM 3132 / Mol)</name>
    <dbReference type="NCBI Taxonomy" id="1123286"/>
    <lineage>
        <taxon>Bacteria</taxon>
        <taxon>Bacillati</taxon>
        <taxon>Bacillota</taxon>
        <taxon>Negativicutes</taxon>
        <taxon>Selenomonadales</taxon>
        <taxon>Sporomusaceae</taxon>
        <taxon>Sporomusa</taxon>
    </lineage>
</organism>
<dbReference type="PANTHER" id="PTHR45266:SF3">
    <property type="entry name" value="OXALOACETATE DECARBOXYLASE ALPHA CHAIN"/>
    <property type="match status" value="1"/>
</dbReference>
<feature type="domain" description="Lipoyl-binding" evidence="2">
    <location>
        <begin position="47"/>
        <end position="125"/>
    </location>
</feature>
<gene>
    <name evidence="3" type="primary">gcdC_1</name>
    <name evidence="3" type="ORF">SPACI_012090</name>
</gene>
<keyword evidence="1" id="KW-0092">Biotin</keyword>
<dbReference type="PANTHER" id="PTHR45266">
    <property type="entry name" value="OXALOACETATE DECARBOXYLASE ALPHA CHAIN"/>
    <property type="match status" value="1"/>
</dbReference>
<dbReference type="Gene3D" id="2.40.50.100">
    <property type="match status" value="1"/>
</dbReference>
<dbReference type="PROSITE" id="PS00188">
    <property type="entry name" value="BIOTIN"/>
    <property type="match status" value="1"/>
</dbReference>
<dbReference type="SUPFAM" id="SSF51230">
    <property type="entry name" value="Single hybrid motif"/>
    <property type="match status" value="1"/>
</dbReference>
<dbReference type="CDD" id="cd06850">
    <property type="entry name" value="biotinyl_domain"/>
    <property type="match status" value="1"/>
</dbReference>
<evidence type="ECO:0000313" key="3">
    <source>
        <dbReference type="EMBL" id="XFO71194.1"/>
    </source>
</evidence>
<dbReference type="InterPro" id="IPR000089">
    <property type="entry name" value="Biotin_lipoyl"/>
</dbReference>
<proteinExistence type="predicted"/>
<dbReference type="InterPro" id="IPR011053">
    <property type="entry name" value="Single_hybrid_motif"/>
</dbReference>
<protein>
    <submittedName>
        <fullName evidence="3">Glutaconyl-CoA decarboxylase subunit gamma</fullName>
    </submittedName>
</protein>
<dbReference type="RefSeq" id="WP_093796022.1">
    <property type="nucleotide sequence ID" value="NZ_CP155571.1"/>
</dbReference>
<dbReference type="PROSITE" id="PS50968">
    <property type="entry name" value="BIOTINYL_LIPOYL"/>
    <property type="match status" value="1"/>
</dbReference>
<keyword evidence="4" id="KW-1185">Reference proteome</keyword>
<dbReference type="Pfam" id="PF00364">
    <property type="entry name" value="Biotin_lipoyl"/>
    <property type="match status" value="1"/>
</dbReference>
<dbReference type="InterPro" id="IPR001882">
    <property type="entry name" value="Biotin_BS"/>
</dbReference>
<accession>A0ABZ3IYL7</accession>
<name>A0ABZ3IYL7_SPOA4</name>
<dbReference type="EMBL" id="CP155571">
    <property type="protein sequence ID" value="XFO71194.1"/>
    <property type="molecule type" value="Genomic_DNA"/>
</dbReference>
<sequence>MRKFRVTVNGVTYNVKVQEEIKSVAAVAGSQAVVPVAPAVAAPSPAAAPVDIAAGDTAVKAPMPGKVTKVLVKKGDRVKKGDVLLILEAMKMQNEITSPASGCVKLMNIANGQGVKPGEVMAVIG</sequence>
<evidence type="ECO:0000259" key="2">
    <source>
        <dbReference type="PROSITE" id="PS50968"/>
    </source>
</evidence>
<dbReference type="InterPro" id="IPR050709">
    <property type="entry name" value="Biotin_Carboxyl_Carrier/Decarb"/>
</dbReference>
<evidence type="ECO:0000256" key="1">
    <source>
        <dbReference type="ARBA" id="ARBA00023267"/>
    </source>
</evidence>
<dbReference type="Proteomes" id="UP000216052">
    <property type="component" value="Chromosome"/>
</dbReference>
<reference evidence="3" key="1">
    <citation type="submission" date="2024-05" db="EMBL/GenBank/DDBJ databases">
        <title>Isolation and characterization of Sporomusa carbonis sp. nov., a carboxydotrophic hydrogenogen in the genus of Sporomusa isolated from a charcoal burning pile.</title>
        <authorList>
            <person name="Boeer T."/>
            <person name="Rosenbaum F."/>
            <person name="Eysell L."/>
            <person name="Mueller V."/>
            <person name="Daniel R."/>
            <person name="Poehlein A."/>
        </authorList>
    </citation>
    <scope>NUCLEOTIDE SEQUENCE [LARGE SCALE GENOMIC DNA]</scope>
    <source>
        <strain evidence="3">DSM 3132</strain>
    </source>
</reference>